<dbReference type="Pfam" id="PF07654">
    <property type="entry name" value="C1-set"/>
    <property type="match status" value="1"/>
</dbReference>
<name>A0A8C3AMP4_CYCLU</name>
<dbReference type="FunFam" id="2.60.40.10:FF:000283">
    <property type="entry name" value="Immunoglobulin kappa constant"/>
    <property type="match status" value="1"/>
</dbReference>
<dbReference type="SMART" id="SM00406">
    <property type="entry name" value="IGv"/>
    <property type="match status" value="1"/>
</dbReference>
<dbReference type="PANTHER" id="PTHR23267">
    <property type="entry name" value="IMMUNOGLOBULIN LIGHT CHAIN"/>
    <property type="match status" value="1"/>
</dbReference>
<evidence type="ECO:0000259" key="4">
    <source>
        <dbReference type="PROSITE" id="PS50835"/>
    </source>
</evidence>
<dbReference type="AlphaFoldDB" id="A0A8C3AMP4"/>
<organism evidence="5 6">
    <name type="scientific">Cyclopterus lumpus</name>
    <name type="common">Lumpsucker</name>
    <dbReference type="NCBI Taxonomy" id="8103"/>
    <lineage>
        <taxon>Eukaryota</taxon>
        <taxon>Metazoa</taxon>
        <taxon>Chordata</taxon>
        <taxon>Craniata</taxon>
        <taxon>Vertebrata</taxon>
        <taxon>Euteleostomi</taxon>
        <taxon>Actinopterygii</taxon>
        <taxon>Neopterygii</taxon>
        <taxon>Teleostei</taxon>
        <taxon>Neoteleostei</taxon>
        <taxon>Acanthomorphata</taxon>
        <taxon>Eupercaria</taxon>
        <taxon>Perciformes</taxon>
        <taxon>Cottioidei</taxon>
        <taxon>Cottales</taxon>
        <taxon>Cyclopteridae</taxon>
        <taxon>Cyclopterus</taxon>
    </lineage>
</organism>
<evidence type="ECO:0000313" key="6">
    <source>
        <dbReference type="Proteomes" id="UP000694565"/>
    </source>
</evidence>
<dbReference type="Pfam" id="PF07686">
    <property type="entry name" value="V-set"/>
    <property type="match status" value="1"/>
</dbReference>
<dbReference type="SUPFAM" id="SSF48726">
    <property type="entry name" value="Immunoglobulin"/>
    <property type="match status" value="2"/>
</dbReference>
<dbReference type="InterPro" id="IPR013106">
    <property type="entry name" value="Ig_V-set"/>
</dbReference>
<dbReference type="SMART" id="SM00409">
    <property type="entry name" value="IG"/>
    <property type="match status" value="2"/>
</dbReference>
<sequence>MNCRSISPLLFSLFSFTRTAAFLTQTDKSKSVSLGGTVTISATGSSDINNDLSWYLQKPGQAPEPLMYRVSTLSSGTPSRFSGSRSGSHYTLTISGVQVEDAGDYSSVYYCQSYHFGFLSLWYTFGGGTKLIVDSGPMVRPSVSLLPPSSEQLSGGSATLACLLSGYSPQGAVVSWEVDGTEVTEGVLSSSEEEESGRHSSSSTLNLSRQRWMEGELYSCKVLHHGHSETRSLHRSQCKG</sequence>
<reference evidence="5" key="1">
    <citation type="submission" date="2025-08" db="UniProtKB">
        <authorList>
            <consortium name="Ensembl"/>
        </authorList>
    </citation>
    <scope>IDENTIFICATION</scope>
</reference>
<dbReference type="InterPro" id="IPR003599">
    <property type="entry name" value="Ig_sub"/>
</dbReference>
<dbReference type="Ensembl" id="ENSCLMT00005045796.1">
    <property type="protein sequence ID" value="ENSCLMP00005044236.1"/>
    <property type="gene ID" value="ENSCLMG00005020459.1"/>
</dbReference>
<evidence type="ECO:0000256" key="3">
    <source>
        <dbReference type="SAM" id="SignalP"/>
    </source>
</evidence>
<dbReference type="InterPro" id="IPR013783">
    <property type="entry name" value="Ig-like_fold"/>
</dbReference>
<feature type="signal peptide" evidence="3">
    <location>
        <begin position="1"/>
        <end position="21"/>
    </location>
</feature>
<keyword evidence="3" id="KW-0732">Signal</keyword>
<reference evidence="5" key="2">
    <citation type="submission" date="2025-09" db="UniProtKB">
        <authorList>
            <consortium name="Ensembl"/>
        </authorList>
    </citation>
    <scope>IDENTIFICATION</scope>
</reference>
<evidence type="ECO:0000256" key="2">
    <source>
        <dbReference type="SAM" id="MobiDB-lite"/>
    </source>
</evidence>
<feature type="chain" id="PRO_5034772085" description="Ig-like domain-containing protein" evidence="3">
    <location>
        <begin position="22"/>
        <end position="240"/>
    </location>
</feature>
<keyword evidence="6" id="KW-1185">Reference proteome</keyword>
<evidence type="ECO:0000256" key="1">
    <source>
        <dbReference type="ARBA" id="ARBA00023157"/>
    </source>
</evidence>
<dbReference type="InterPro" id="IPR036179">
    <property type="entry name" value="Ig-like_dom_sf"/>
</dbReference>
<dbReference type="PROSITE" id="PS50835">
    <property type="entry name" value="IG_LIKE"/>
    <property type="match status" value="1"/>
</dbReference>
<feature type="region of interest" description="Disordered" evidence="2">
    <location>
        <begin position="184"/>
        <end position="205"/>
    </location>
</feature>
<dbReference type="InterPro" id="IPR007110">
    <property type="entry name" value="Ig-like_dom"/>
</dbReference>
<dbReference type="InterPro" id="IPR003597">
    <property type="entry name" value="Ig_C1-set"/>
</dbReference>
<keyword evidence="1" id="KW-1015">Disulfide bond</keyword>
<feature type="domain" description="Ig-like" evidence="4">
    <location>
        <begin position="141"/>
        <end position="234"/>
    </location>
</feature>
<dbReference type="Gene3D" id="2.60.40.10">
    <property type="entry name" value="Immunoglobulins"/>
    <property type="match status" value="2"/>
</dbReference>
<dbReference type="SMART" id="SM00407">
    <property type="entry name" value="IGc1"/>
    <property type="match status" value="1"/>
</dbReference>
<evidence type="ECO:0000313" key="5">
    <source>
        <dbReference type="Ensembl" id="ENSCLMP00005044236.1"/>
    </source>
</evidence>
<proteinExistence type="predicted"/>
<dbReference type="GeneTree" id="ENSGT01080000257344"/>
<accession>A0A8C3AMP4</accession>
<protein>
    <recommendedName>
        <fullName evidence="4">Ig-like domain-containing protein</fullName>
    </recommendedName>
</protein>
<dbReference type="Proteomes" id="UP000694565">
    <property type="component" value="Unplaced"/>
</dbReference>
<dbReference type="InterPro" id="IPR050150">
    <property type="entry name" value="IgV_Light_Chain"/>
</dbReference>